<proteinExistence type="inferred from homology"/>
<dbReference type="SMART" id="SM01081">
    <property type="entry name" value="CHB_HEX"/>
    <property type="match status" value="1"/>
</dbReference>
<dbReference type="InterPro" id="IPR004867">
    <property type="entry name" value="CHB_C_dom"/>
</dbReference>
<evidence type="ECO:0000256" key="2">
    <source>
        <dbReference type="ARBA" id="ARBA00006285"/>
    </source>
</evidence>
<keyword evidence="11" id="KW-1185">Reference proteome</keyword>
<sequence>MRVIVLFTVIFLLFSCNPSEDLQAGELSVEWKLLENELTPRSSHKAAFILRNHTMKEIEEGWKLYFNTIFVSVSPEVSDDRFQIRHLAGDFFVLEGRGQKTPMIREGEKLEVTYASNNPFLKNSHAPEGLIFQERDGTFQEVSSYEKSALELKELIAVFGSTEVFIPTAEAIYEMNEEVFLLDKEHVPPFLPIPKSWEYLGEPLLIKNAGIGVLGDKAFEKAAKMVTKQIQLGYKPENDRSIKPLQIRIAKKEGIPSEGYHLEIRDRRVLILASDERGAFYGVQSFLALLPPGFWEQPSNEILLPQIEIDDAPDFGYRGLFLDVARNFIPKESIFKILDLMSFYKLNTFHFNLANDEGWRIEIKGLSELTDFGSKRGFSIDESTMLWPFYGSGAATNNGLGSGFYSVADFQEILRYADERMIEVIPEIGVPAHSRAAIRAMEKRYQHWIGKGNEEEANRYRLADPQDSSTYLSAQNFRDNTIAVCRESVYDFYEKVVSEIKSIYDEAGVPLKTWHTGGDEIPSGVWESSPLCDSFLVDQSHSSQHSLEKYFRLRVSEILAKYGLNTAGWEEIGLEEEEGEVVPVKKYATKGWSLYAWNAVPGWGSEDRAYKLANAGYPVVISSSANFYFDLAYNWDPREPGHTWSGVADMYQAWKAVPHKMYLSHDQTIDGKTWPWEEKQIDFEKLTEQGKKNILGVQGQLWTETIRSVEMVEYYLFPKMLGLVERAWNGDPEWSEAAEVKDMLKKRGQEWNIFSNVVGQNELPRLATIFGGVNARVPAPGLKKIAQEIWANVENPGLEIRWTDDGTVPSYKSKLYTEPLSYRPGLRFRAFNKKGKGGHVSMMEE</sequence>
<dbReference type="Pfam" id="PF00728">
    <property type="entry name" value="Glyco_hydro_20"/>
    <property type="match status" value="1"/>
</dbReference>
<evidence type="ECO:0000256" key="5">
    <source>
        <dbReference type="ARBA" id="ARBA00023295"/>
    </source>
</evidence>
<dbReference type="OrthoDB" id="9763537at2"/>
<evidence type="ECO:0000256" key="8">
    <source>
        <dbReference type="PIRSR" id="PIRSR625705-1"/>
    </source>
</evidence>
<dbReference type="SUPFAM" id="SSF51445">
    <property type="entry name" value="(Trans)glycosidases"/>
    <property type="match status" value="1"/>
</dbReference>
<dbReference type="InterPro" id="IPR017853">
    <property type="entry name" value="GH"/>
</dbReference>
<dbReference type="Gene3D" id="3.20.20.80">
    <property type="entry name" value="Glycosidases"/>
    <property type="match status" value="1"/>
</dbReference>
<dbReference type="Gene3D" id="2.60.40.290">
    <property type="match status" value="1"/>
</dbReference>
<reference evidence="11" key="1">
    <citation type="submission" date="2016-10" db="EMBL/GenBank/DDBJ databases">
        <authorList>
            <person name="Varghese N."/>
            <person name="Submissions S."/>
        </authorList>
    </citation>
    <scope>NUCLEOTIDE SEQUENCE [LARGE SCALE GENOMIC DNA]</scope>
    <source>
        <strain evidence="11">DSM 23095</strain>
    </source>
</reference>
<feature type="active site" description="Proton donor" evidence="8">
    <location>
        <position position="520"/>
    </location>
</feature>
<evidence type="ECO:0000313" key="10">
    <source>
        <dbReference type="EMBL" id="SDD05843.1"/>
    </source>
</evidence>
<evidence type="ECO:0000256" key="7">
    <source>
        <dbReference type="ARBA" id="ARBA00033000"/>
    </source>
</evidence>
<name>A0A1G6RN73_9BACT</name>
<dbReference type="PANTHER" id="PTHR22600">
    <property type="entry name" value="BETA-HEXOSAMINIDASE"/>
    <property type="match status" value="1"/>
</dbReference>
<dbReference type="EC" id="3.2.1.52" evidence="3"/>
<dbReference type="InterPro" id="IPR014756">
    <property type="entry name" value="Ig_E-set"/>
</dbReference>
<dbReference type="AlphaFoldDB" id="A0A1G6RN73"/>
<dbReference type="Pfam" id="PF02838">
    <property type="entry name" value="Glyco_hydro_20b"/>
    <property type="match status" value="1"/>
</dbReference>
<protein>
    <recommendedName>
        <fullName evidence="3">beta-N-acetylhexosaminidase</fullName>
        <ecNumber evidence="3">3.2.1.52</ecNumber>
    </recommendedName>
    <alternativeName>
        <fullName evidence="6">Beta-N-acetylhexosaminidase</fullName>
    </alternativeName>
    <alternativeName>
        <fullName evidence="7">N-acetyl-beta-glucosaminidase</fullName>
    </alternativeName>
</protein>
<organism evidence="10 11">
    <name type="scientific">Algoriphagus faecimaris</name>
    <dbReference type="NCBI Taxonomy" id="686796"/>
    <lineage>
        <taxon>Bacteria</taxon>
        <taxon>Pseudomonadati</taxon>
        <taxon>Bacteroidota</taxon>
        <taxon>Cytophagia</taxon>
        <taxon>Cytophagales</taxon>
        <taxon>Cyclobacteriaceae</taxon>
        <taxon>Algoriphagus</taxon>
    </lineage>
</organism>
<dbReference type="InterPro" id="IPR004866">
    <property type="entry name" value="CHB/HEX_N_dom"/>
</dbReference>
<evidence type="ECO:0000256" key="6">
    <source>
        <dbReference type="ARBA" id="ARBA00030512"/>
    </source>
</evidence>
<dbReference type="InterPro" id="IPR015882">
    <property type="entry name" value="HEX_bac_N"/>
</dbReference>
<dbReference type="Pfam" id="PF03174">
    <property type="entry name" value="CHB_HEX_C"/>
    <property type="match status" value="1"/>
</dbReference>
<dbReference type="EMBL" id="FNAC01000013">
    <property type="protein sequence ID" value="SDD05843.1"/>
    <property type="molecule type" value="Genomic_DNA"/>
</dbReference>
<accession>A0A1G6RN73</accession>
<comment type="similarity">
    <text evidence="2">Belongs to the glycosyl hydrolase 20 family.</text>
</comment>
<dbReference type="STRING" id="686796.SAMN04488104_101368"/>
<dbReference type="PANTHER" id="PTHR22600:SF57">
    <property type="entry name" value="BETA-N-ACETYLHEXOSAMINIDASE"/>
    <property type="match status" value="1"/>
</dbReference>
<dbReference type="InterPro" id="IPR025705">
    <property type="entry name" value="Beta_hexosaminidase_sua/sub"/>
</dbReference>
<gene>
    <name evidence="10" type="ORF">SAMN04488104_101368</name>
</gene>
<dbReference type="Proteomes" id="UP000199060">
    <property type="component" value="Unassembled WGS sequence"/>
</dbReference>
<dbReference type="InterPro" id="IPR008965">
    <property type="entry name" value="CBM2/CBM3_carb-bd_dom_sf"/>
</dbReference>
<keyword evidence="5" id="KW-0326">Glycosidase</keyword>
<dbReference type="InterPro" id="IPR012291">
    <property type="entry name" value="CBM2_carb-bd_dom_sf"/>
</dbReference>
<evidence type="ECO:0000313" key="11">
    <source>
        <dbReference type="Proteomes" id="UP000199060"/>
    </source>
</evidence>
<evidence type="ECO:0000256" key="4">
    <source>
        <dbReference type="ARBA" id="ARBA00022801"/>
    </source>
</evidence>
<comment type="catalytic activity">
    <reaction evidence="1">
        <text>Hydrolysis of terminal non-reducing N-acetyl-D-hexosamine residues in N-acetyl-beta-D-hexosaminides.</text>
        <dbReference type="EC" id="3.2.1.52"/>
    </reaction>
</comment>
<dbReference type="SUPFAM" id="SSF55545">
    <property type="entry name" value="beta-N-acetylhexosaminidase-like domain"/>
    <property type="match status" value="1"/>
</dbReference>
<feature type="domain" description="Chitobiase/beta-hexosaminidases N-terminal" evidence="9">
    <location>
        <begin position="25"/>
        <end position="171"/>
    </location>
</feature>
<dbReference type="RefSeq" id="WP_087939482.1">
    <property type="nucleotide sequence ID" value="NZ_FNAC01000013.1"/>
</dbReference>
<dbReference type="SUPFAM" id="SSF49384">
    <property type="entry name" value="Carbohydrate-binding domain"/>
    <property type="match status" value="1"/>
</dbReference>
<dbReference type="PROSITE" id="PS51257">
    <property type="entry name" value="PROKAR_LIPOPROTEIN"/>
    <property type="match status" value="1"/>
</dbReference>
<dbReference type="InterPro" id="IPR029018">
    <property type="entry name" value="Hex-like_dom2"/>
</dbReference>
<dbReference type="Gene3D" id="3.30.379.10">
    <property type="entry name" value="Chitobiase/beta-hexosaminidase domain 2-like"/>
    <property type="match status" value="1"/>
</dbReference>
<dbReference type="SUPFAM" id="SSF81296">
    <property type="entry name" value="E set domains"/>
    <property type="match status" value="1"/>
</dbReference>
<keyword evidence="4" id="KW-0378">Hydrolase</keyword>
<dbReference type="PRINTS" id="PR00738">
    <property type="entry name" value="GLHYDRLASE20"/>
</dbReference>
<dbReference type="GO" id="GO:0005975">
    <property type="term" value="P:carbohydrate metabolic process"/>
    <property type="evidence" value="ECO:0007669"/>
    <property type="project" value="InterPro"/>
</dbReference>
<evidence type="ECO:0000256" key="3">
    <source>
        <dbReference type="ARBA" id="ARBA00012663"/>
    </source>
</evidence>
<evidence type="ECO:0000259" key="9">
    <source>
        <dbReference type="SMART" id="SM01081"/>
    </source>
</evidence>
<evidence type="ECO:0000256" key="1">
    <source>
        <dbReference type="ARBA" id="ARBA00001231"/>
    </source>
</evidence>
<dbReference type="GO" id="GO:0030247">
    <property type="term" value="F:polysaccharide binding"/>
    <property type="evidence" value="ECO:0007669"/>
    <property type="project" value="InterPro"/>
</dbReference>
<dbReference type="GO" id="GO:0030203">
    <property type="term" value="P:glycosaminoglycan metabolic process"/>
    <property type="evidence" value="ECO:0007669"/>
    <property type="project" value="TreeGrafter"/>
</dbReference>
<dbReference type="GO" id="GO:0004563">
    <property type="term" value="F:beta-N-acetylhexosaminidase activity"/>
    <property type="evidence" value="ECO:0007669"/>
    <property type="project" value="UniProtKB-EC"/>
</dbReference>
<dbReference type="GO" id="GO:0016020">
    <property type="term" value="C:membrane"/>
    <property type="evidence" value="ECO:0007669"/>
    <property type="project" value="TreeGrafter"/>
</dbReference>
<dbReference type="InterPro" id="IPR015883">
    <property type="entry name" value="Glyco_hydro_20_cat"/>
</dbReference>